<dbReference type="AlphaFoldDB" id="A0A183KDW4"/>
<protein>
    <submittedName>
        <fullName evidence="3">Zf-AD domain-containing protein</fullName>
    </submittedName>
</protein>
<proteinExistence type="predicted"/>
<dbReference type="Proteomes" id="UP000279833">
    <property type="component" value="Unassembled WGS sequence"/>
</dbReference>
<organism evidence="3">
    <name type="scientific">Schistosoma curassoni</name>
    <dbReference type="NCBI Taxonomy" id="6186"/>
    <lineage>
        <taxon>Eukaryota</taxon>
        <taxon>Metazoa</taxon>
        <taxon>Spiralia</taxon>
        <taxon>Lophotrochozoa</taxon>
        <taxon>Platyhelminthes</taxon>
        <taxon>Trematoda</taxon>
        <taxon>Digenea</taxon>
        <taxon>Strigeidida</taxon>
        <taxon>Schistosomatoidea</taxon>
        <taxon>Schistosomatidae</taxon>
        <taxon>Schistosoma</taxon>
    </lineage>
</organism>
<accession>A0A183KDW4</accession>
<evidence type="ECO:0000313" key="3">
    <source>
        <dbReference type="WBParaSite" id="SCUD_0001320901-mRNA-1"/>
    </source>
</evidence>
<reference evidence="3" key="1">
    <citation type="submission" date="2016-06" db="UniProtKB">
        <authorList>
            <consortium name="WormBaseParasite"/>
        </authorList>
    </citation>
    <scope>IDENTIFICATION</scope>
</reference>
<dbReference type="EMBL" id="UZAK01035703">
    <property type="protein sequence ID" value="VDP51769.1"/>
    <property type="molecule type" value="Genomic_DNA"/>
</dbReference>
<reference evidence="1 2" key="2">
    <citation type="submission" date="2018-11" db="EMBL/GenBank/DDBJ databases">
        <authorList>
            <consortium name="Pathogen Informatics"/>
        </authorList>
    </citation>
    <scope>NUCLEOTIDE SEQUENCE [LARGE SCALE GENOMIC DNA]</scope>
    <source>
        <strain evidence="1">Dakar</strain>
        <strain evidence="2">Dakar, Senegal</strain>
    </source>
</reference>
<gene>
    <name evidence="1" type="ORF">SCUD_LOCUS13206</name>
</gene>
<dbReference type="WBParaSite" id="SCUD_0001320901-mRNA-1">
    <property type="protein sequence ID" value="SCUD_0001320901-mRNA-1"/>
    <property type="gene ID" value="SCUD_0001320901"/>
</dbReference>
<keyword evidence="2" id="KW-1185">Reference proteome</keyword>
<sequence length="41" mass="4850">MLNVLYDADQLKSMQKQVCDHCKQILDVNDKQLVHNHRLTI</sequence>
<evidence type="ECO:0000313" key="1">
    <source>
        <dbReference type="EMBL" id="VDP51769.1"/>
    </source>
</evidence>
<name>A0A183KDW4_9TREM</name>
<evidence type="ECO:0000313" key="2">
    <source>
        <dbReference type="Proteomes" id="UP000279833"/>
    </source>
</evidence>